<name>A0A8H3VE42_VENIN</name>
<evidence type="ECO:0000256" key="1">
    <source>
        <dbReference type="ARBA" id="ARBA00004141"/>
    </source>
</evidence>
<evidence type="ECO:0000313" key="8">
    <source>
        <dbReference type="Proteomes" id="UP000490939"/>
    </source>
</evidence>
<comment type="subcellular location">
    <subcellularLocation>
        <location evidence="1">Membrane</location>
        <topology evidence="1">Multi-pass membrane protein</topology>
    </subcellularLocation>
</comment>
<keyword evidence="4 6" id="KW-0472">Membrane</keyword>
<feature type="compositionally biased region" description="Low complexity" evidence="5">
    <location>
        <begin position="424"/>
        <end position="437"/>
    </location>
</feature>
<keyword evidence="2 6" id="KW-0812">Transmembrane</keyword>
<dbReference type="InterPro" id="IPR004895">
    <property type="entry name" value="Prenylated_rab_accept_PRA1"/>
</dbReference>
<evidence type="ECO:0000256" key="5">
    <source>
        <dbReference type="SAM" id="MobiDB-lite"/>
    </source>
</evidence>
<dbReference type="PANTHER" id="PTHR19317">
    <property type="entry name" value="PRENYLATED RAB ACCEPTOR 1-RELATED"/>
    <property type="match status" value="1"/>
</dbReference>
<feature type="compositionally biased region" description="Polar residues" evidence="5">
    <location>
        <begin position="511"/>
        <end position="520"/>
    </location>
</feature>
<evidence type="ECO:0008006" key="9">
    <source>
        <dbReference type="Google" id="ProtNLM"/>
    </source>
</evidence>
<protein>
    <recommendedName>
        <fullName evidence="9">Prenylated rab acceptor 1</fullName>
    </recommendedName>
</protein>
<dbReference type="EMBL" id="WNWR01000266">
    <property type="protein sequence ID" value="KAE9986061.1"/>
    <property type="molecule type" value="Genomic_DNA"/>
</dbReference>
<dbReference type="GO" id="GO:0016020">
    <property type="term" value="C:membrane"/>
    <property type="evidence" value="ECO:0007669"/>
    <property type="project" value="UniProtKB-SubCell"/>
</dbReference>
<dbReference type="GO" id="GO:0005794">
    <property type="term" value="C:Golgi apparatus"/>
    <property type="evidence" value="ECO:0007669"/>
    <property type="project" value="TreeGrafter"/>
</dbReference>
<accession>A0A8H3VE42</accession>
<feature type="transmembrane region" description="Helical" evidence="6">
    <location>
        <begin position="73"/>
        <end position="106"/>
    </location>
</feature>
<feature type="compositionally biased region" description="Basic and acidic residues" evidence="5">
    <location>
        <begin position="365"/>
        <end position="376"/>
    </location>
</feature>
<evidence type="ECO:0000256" key="2">
    <source>
        <dbReference type="ARBA" id="ARBA00022692"/>
    </source>
</evidence>
<feature type="compositionally biased region" description="Acidic residues" evidence="5">
    <location>
        <begin position="539"/>
        <end position="551"/>
    </location>
</feature>
<proteinExistence type="predicted"/>
<dbReference type="PANTHER" id="PTHR19317:SF0">
    <property type="entry name" value="PRENYLATED RAB ACCEPTOR PROTEIN 1"/>
    <property type="match status" value="1"/>
</dbReference>
<evidence type="ECO:0000256" key="6">
    <source>
        <dbReference type="SAM" id="Phobius"/>
    </source>
</evidence>
<gene>
    <name evidence="7" type="ORF">EG327_004472</name>
</gene>
<dbReference type="AlphaFoldDB" id="A0A8H3VE42"/>
<feature type="transmembrane region" description="Helical" evidence="6">
    <location>
        <begin position="118"/>
        <end position="140"/>
    </location>
</feature>
<reference evidence="7 8" key="1">
    <citation type="submission" date="2019-07" db="EMBL/GenBank/DDBJ databases">
        <title>Venturia inaequalis Genome Resource.</title>
        <authorList>
            <person name="Lichtner F.J."/>
        </authorList>
    </citation>
    <scope>NUCLEOTIDE SEQUENCE [LARGE SCALE GENOMIC DNA]</scope>
    <source>
        <strain evidence="7 8">DMI_063113</strain>
    </source>
</reference>
<feature type="compositionally biased region" description="Polar residues" evidence="5">
    <location>
        <begin position="487"/>
        <end position="497"/>
    </location>
</feature>
<feature type="region of interest" description="Disordered" evidence="5">
    <location>
        <begin position="279"/>
        <end position="586"/>
    </location>
</feature>
<keyword evidence="3 6" id="KW-1133">Transmembrane helix</keyword>
<evidence type="ECO:0000313" key="7">
    <source>
        <dbReference type="EMBL" id="KAE9986061.1"/>
    </source>
</evidence>
<feature type="transmembrane region" description="Helical" evidence="6">
    <location>
        <begin position="146"/>
        <end position="164"/>
    </location>
</feature>
<comment type="caution">
    <text evidence="7">The sequence shown here is derived from an EMBL/GenBank/DDBJ whole genome shotgun (WGS) entry which is preliminary data.</text>
</comment>
<keyword evidence="8" id="KW-1185">Reference proteome</keyword>
<feature type="compositionally biased region" description="Polar residues" evidence="5">
    <location>
        <begin position="317"/>
        <end position="331"/>
    </location>
</feature>
<dbReference type="Pfam" id="PF03208">
    <property type="entry name" value="PRA1"/>
    <property type="match status" value="1"/>
</dbReference>
<sequence>MAPSFTIPIDALTSRFNFSGRFDEARQTSIATRFSNLKPLGEFFNFALISKPANFSEAQNRASYNLGYFSSNYAIVFLMFFIYSLLTNLTLLFVIVLVVGGMWGIGKLNGQDLDVGPIHATTGQLYGTLAIIAIPLTIFAGPIGTMLWLAGASGVTILGHAAFMDKPIEPSGRRGRYQQQQVPAYDDLRVREISSDEDRFLISQKRRSGLDSDELFFNDGAGRHPRNYSDEHLAYGEDYYESGESYSGEEEGALVAMSRTHSQEHETIARRALERIDRAKAKGKPAVTLTHEEIEALDRRYSRESPERERKRSSPKGNRSQASSQSAWTRQKGSRRASLLAPTSDAPKQRAITAAPKQRSSKSSKNKDPRDDDRHASGGSQAPGFMVQGPGGAPIYTPLGYGYADRAPPVRRTGSGEKRPSPPESRGSSRSSSSASRHAPTQTQAPYPYYDNPRPSARTISQEDYAYAQYQTHGPSVAPPNARRISSGGSPEVSYSNVYRRVPVPGIASRGRTQPHPSDSSFHRPSPIANEYDPSSATSDEDEEEDSEDELASVAPPVQVTRSRESPVTTTSRSIRDGDKGKRRKR</sequence>
<dbReference type="Proteomes" id="UP000490939">
    <property type="component" value="Unassembled WGS sequence"/>
</dbReference>
<feature type="compositionally biased region" description="Basic and acidic residues" evidence="5">
    <location>
        <begin position="290"/>
        <end position="312"/>
    </location>
</feature>
<organism evidence="7 8">
    <name type="scientific">Venturia inaequalis</name>
    <name type="common">Apple scab fungus</name>
    <dbReference type="NCBI Taxonomy" id="5025"/>
    <lineage>
        <taxon>Eukaryota</taxon>
        <taxon>Fungi</taxon>
        <taxon>Dikarya</taxon>
        <taxon>Ascomycota</taxon>
        <taxon>Pezizomycotina</taxon>
        <taxon>Dothideomycetes</taxon>
        <taxon>Pleosporomycetidae</taxon>
        <taxon>Venturiales</taxon>
        <taxon>Venturiaceae</taxon>
        <taxon>Venturia</taxon>
    </lineage>
</organism>
<evidence type="ECO:0000256" key="4">
    <source>
        <dbReference type="ARBA" id="ARBA00023136"/>
    </source>
</evidence>
<evidence type="ECO:0000256" key="3">
    <source>
        <dbReference type="ARBA" id="ARBA00022989"/>
    </source>
</evidence>